<feature type="transmembrane region" description="Helical" evidence="15">
    <location>
        <begin position="55"/>
        <end position="74"/>
    </location>
</feature>
<dbReference type="PROSITE" id="PS01069">
    <property type="entry name" value="DAGK_PROKAR"/>
    <property type="match status" value="1"/>
</dbReference>
<keyword evidence="10 15" id="KW-1133">Transmembrane helix</keyword>
<evidence type="ECO:0000313" key="16">
    <source>
        <dbReference type="EMBL" id="GHF00649.1"/>
    </source>
</evidence>
<keyword evidence="5" id="KW-0808">Transferase</keyword>
<evidence type="ECO:0000256" key="5">
    <source>
        <dbReference type="ARBA" id="ARBA00022679"/>
    </source>
</evidence>
<sequence>MIKSELKRWWQRWNWSWAGLRMAWKSEKSVRQWSVVCLLSCGLALWLDLTGAERALLLALSLLVVASELINTAIERTVDLITTETHPLAAQAKDAASAFVVLTAMAGAVAWLAILLG</sequence>
<keyword evidence="4" id="KW-0444">Lipid biosynthesis</keyword>
<evidence type="ECO:0000256" key="8">
    <source>
        <dbReference type="ARBA" id="ARBA00022777"/>
    </source>
</evidence>
<keyword evidence="11" id="KW-0443">Lipid metabolism</keyword>
<accession>A0ABQ3J4V2</accession>
<evidence type="ECO:0000256" key="4">
    <source>
        <dbReference type="ARBA" id="ARBA00022516"/>
    </source>
</evidence>
<keyword evidence="13" id="KW-0594">Phospholipid biosynthesis</keyword>
<evidence type="ECO:0000256" key="9">
    <source>
        <dbReference type="ARBA" id="ARBA00022840"/>
    </source>
</evidence>
<evidence type="ECO:0000256" key="14">
    <source>
        <dbReference type="ARBA" id="ARBA00023264"/>
    </source>
</evidence>
<protein>
    <submittedName>
        <fullName evidence="16">Diacylglycerol kinase</fullName>
    </submittedName>
</protein>
<keyword evidence="12 15" id="KW-0472">Membrane</keyword>
<reference evidence="17" key="1">
    <citation type="journal article" date="2019" name="Int. J. Syst. Evol. Microbiol.">
        <title>The Global Catalogue of Microorganisms (GCM) 10K type strain sequencing project: providing services to taxonomists for standard genome sequencing and annotation.</title>
        <authorList>
            <consortium name="The Broad Institute Genomics Platform"/>
            <consortium name="The Broad Institute Genome Sequencing Center for Infectious Disease"/>
            <person name="Wu L."/>
            <person name="Ma J."/>
        </authorList>
    </citation>
    <scope>NUCLEOTIDE SEQUENCE [LARGE SCALE GENOMIC DNA]</scope>
    <source>
        <strain evidence="17">KCTC 42443</strain>
    </source>
</reference>
<keyword evidence="7" id="KW-0547">Nucleotide-binding</keyword>
<dbReference type="Gene3D" id="1.10.287.3610">
    <property type="match status" value="1"/>
</dbReference>
<dbReference type="EMBL" id="BNCH01000004">
    <property type="protein sequence ID" value="GHF00649.1"/>
    <property type="molecule type" value="Genomic_DNA"/>
</dbReference>
<evidence type="ECO:0000256" key="13">
    <source>
        <dbReference type="ARBA" id="ARBA00023209"/>
    </source>
</evidence>
<dbReference type="InterPro" id="IPR000829">
    <property type="entry name" value="DAGK"/>
</dbReference>
<dbReference type="RefSeq" id="WP_407648234.1">
    <property type="nucleotide sequence ID" value="NZ_BNCH01000004.1"/>
</dbReference>
<gene>
    <name evidence="16" type="ORF">GCM10016455_22080</name>
</gene>
<keyword evidence="6 15" id="KW-0812">Transmembrane</keyword>
<evidence type="ECO:0000256" key="10">
    <source>
        <dbReference type="ARBA" id="ARBA00022989"/>
    </source>
</evidence>
<evidence type="ECO:0000256" key="3">
    <source>
        <dbReference type="ARBA" id="ARBA00022475"/>
    </source>
</evidence>
<proteinExistence type="inferred from homology"/>
<evidence type="ECO:0000256" key="12">
    <source>
        <dbReference type="ARBA" id="ARBA00023136"/>
    </source>
</evidence>
<comment type="similarity">
    <text evidence="2">Belongs to the bacterial diacylglycerol kinase family.</text>
</comment>
<comment type="caution">
    <text evidence="16">The sequence shown here is derived from an EMBL/GenBank/DDBJ whole genome shotgun (WGS) entry which is preliminary data.</text>
</comment>
<evidence type="ECO:0000256" key="6">
    <source>
        <dbReference type="ARBA" id="ARBA00022692"/>
    </source>
</evidence>
<evidence type="ECO:0000256" key="7">
    <source>
        <dbReference type="ARBA" id="ARBA00022741"/>
    </source>
</evidence>
<dbReference type="PANTHER" id="PTHR34299:SF1">
    <property type="entry name" value="DIACYLGLYCEROL KINASE"/>
    <property type="match status" value="1"/>
</dbReference>
<keyword evidence="17" id="KW-1185">Reference proteome</keyword>
<name>A0ABQ3J4V2_9RHOB</name>
<dbReference type="PANTHER" id="PTHR34299">
    <property type="entry name" value="DIACYLGLYCEROL KINASE"/>
    <property type="match status" value="1"/>
</dbReference>
<keyword evidence="9" id="KW-0067">ATP-binding</keyword>
<evidence type="ECO:0000256" key="15">
    <source>
        <dbReference type="SAM" id="Phobius"/>
    </source>
</evidence>
<keyword evidence="14" id="KW-1208">Phospholipid metabolism</keyword>
<organism evidence="16 17">
    <name type="scientific">Aliiroseovarius zhejiangensis</name>
    <dbReference type="NCBI Taxonomy" id="1632025"/>
    <lineage>
        <taxon>Bacteria</taxon>
        <taxon>Pseudomonadati</taxon>
        <taxon>Pseudomonadota</taxon>
        <taxon>Alphaproteobacteria</taxon>
        <taxon>Rhodobacterales</taxon>
        <taxon>Paracoccaceae</taxon>
        <taxon>Aliiroseovarius</taxon>
    </lineage>
</organism>
<evidence type="ECO:0000313" key="17">
    <source>
        <dbReference type="Proteomes" id="UP000609802"/>
    </source>
</evidence>
<evidence type="ECO:0000256" key="1">
    <source>
        <dbReference type="ARBA" id="ARBA00004651"/>
    </source>
</evidence>
<keyword evidence="3" id="KW-1003">Cell membrane</keyword>
<dbReference type="GO" id="GO:0016301">
    <property type="term" value="F:kinase activity"/>
    <property type="evidence" value="ECO:0007669"/>
    <property type="project" value="UniProtKB-KW"/>
</dbReference>
<keyword evidence="8 16" id="KW-0418">Kinase</keyword>
<dbReference type="Pfam" id="PF01219">
    <property type="entry name" value="DAGK_prokar"/>
    <property type="match status" value="1"/>
</dbReference>
<evidence type="ECO:0000256" key="11">
    <source>
        <dbReference type="ARBA" id="ARBA00023098"/>
    </source>
</evidence>
<evidence type="ECO:0000256" key="2">
    <source>
        <dbReference type="ARBA" id="ARBA00005967"/>
    </source>
</evidence>
<dbReference type="InterPro" id="IPR036945">
    <property type="entry name" value="DAGK_sf"/>
</dbReference>
<feature type="transmembrane region" description="Helical" evidence="15">
    <location>
        <begin position="95"/>
        <end position="116"/>
    </location>
</feature>
<feature type="transmembrane region" description="Helical" evidence="15">
    <location>
        <begin position="30"/>
        <end position="49"/>
    </location>
</feature>
<dbReference type="Proteomes" id="UP000609802">
    <property type="component" value="Unassembled WGS sequence"/>
</dbReference>
<comment type="subcellular location">
    <subcellularLocation>
        <location evidence="1">Cell membrane</location>
        <topology evidence="1">Multi-pass membrane protein</topology>
    </subcellularLocation>
</comment>